<proteinExistence type="predicted"/>
<evidence type="ECO:0000313" key="5">
    <source>
        <dbReference type="Proteomes" id="UP001497623"/>
    </source>
</evidence>
<keyword evidence="5" id="KW-1185">Reference proteome</keyword>
<dbReference type="Proteomes" id="UP001497623">
    <property type="component" value="Unassembled WGS sequence"/>
</dbReference>
<dbReference type="PROSITE" id="PS50297">
    <property type="entry name" value="ANK_REP_REGION"/>
    <property type="match status" value="1"/>
</dbReference>
<keyword evidence="1" id="KW-0677">Repeat</keyword>
<gene>
    <name evidence="4" type="ORF">MNOR_LOCUS3561</name>
</gene>
<dbReference type="SUPFAM" id="SSF48403">
    <property type="entry name" value="Ankyrin repeat"/>
    <property type="match status" value="1"/>
</dbReference>
<dbReference type="PANTHER" id="PTHR24198:SF165">
    <property type="entry name" value="ANKYRIN REPEAT-CONTAINING PROTEIN-RELATED"/>
    <property type="match status" value="1"/>
</dbReference>
<evidence type="ECO:0000313" key="4">
    <source>
        <dbReference type="EMBL" id="CAL4063706.1"/>
    </source>
</evidence>
<organism evidence="4 5">
    <name type="scientific">Meganyctiphanes norvegica</name>
    <name type="common">Northern krill</name>
    <name type="synonym">Thysanopoda norvegica</name>
    <dbReference type="NCBI Taxonomy" id="48144"/>
    <lineage>
        <taxon>Eukaryota</taxon>
        <taxon>Metazoa</taxon>
        <taxon>Ecdysozoa</taxon>
        <taxon>Arthropoda</taxon>
        <taxon>Crustacea</taxon>
        <taxon>Multicrustacea</taxon>
        <taxon>Malacostraca</taxon>
        <taxon>Eumalacostraca</taxon>
        <taxon>Eucarida</taxon>
        <taxon>Euphausiacea</taxon>
        <taxon>Euphausiidae</taxon>
        <taxon>Meganyctiphanes</taxon>
    </lineage>
</organism>
<reference evidence="4 5" key="1">
    <citation type="submission" date="2024-05" db="EMBL/GenBank/DDBJ databases">
        <authorList>
            <person name="Wallberg A."/>
        </authorList>
    </citation>
    <scope>NUCLEOTIDE SEQUENCE [LARGE SCALE GENOMIC DNA]</scope>
</reference>
<accession>A0AAV2PQX0</accession>
<dbReference type="EMBL" id="CAXKWB010001229">
    <property type="protein sequence ID" value="CAL4063706.1"/>
    <property type="molecule type" value="Genomic_DNA"/>
</dbReference>
<dbReference type="AlphaFoldDB" id="A0AAV2PQX0"/>
<evidence type="ECO:0000256" key="3">
    <source>
        <dbReference type="PROSITE-ProRule" id="PRU00023"/>
    </source>
</evidence>
<evidence type="ECO:0000256" key="2">
    <source>
        <dbReference type="ARBA" id="ARBA00023043"/>
    </source>
</evidence>
<dbReference type="PANTHER" id="PTHR24198">
    <property type="entry name" value="ANKYRIN REPEAT AND PROTEIN KINASE DOMAIN-CONTAINING PROTEIN"/>
    <property type="match status" value="1"/>
</dbReference>
<dbReference type="Pfam" id="PF12796">
    <property type="entry name" value="Ank_2"/>
    <property type="match status" value="1"/>
</dbReference>
<dbReference type="Gene3D" id="1.25.40.20">
    <property type="entry name" value="Ankyrin repeat-containing domain"/>
    <property type="match status" value="1"/>
</dbReference>
<dbReference type="SMART" id="SM00248">
    <property type="entry name" value="ANK"/>
    <property type="match status" value="3"/>
</dbReference>
<dbReference type="InterPro" id="IPR002110">
    <property type="entry name" value="Ankyrin_rpt"/>
</dbReference>
<keyword evidence="2 3" id="KW-0040">ANK repeat</keyword>
<evidence type="ECO:0000256" key="1">
    <source>
        <dbReference type="ARBA" id="ARBA00022737"/>
    </source>
</evidence>
<name>A0AAV2PQX0_MEGNR</name>
<feature type="repeat" description="ANK" evidence="3">
    <location>
        <begin position="92"/>
        <end position="124"/>
    </location>
</feature>
<comment type="caution">
    <text evidence="4">The sequence shown here is derived from an EMBL/GenBank/DDBJ whole genome shotgun (WGS) entry which is preliminary data.</text>
</comment>
<dbReference type="PROSITE" id="PS50088">
    <property type="entry name" value="ANK_REPEAT"/>
    <property type="match status" value="1"/>
</dbReference>
<dbReference type="InterPro" id="IPR036770">
    <property type="entry name" value="Ankyrin_rpt-contain_sf"/>
</dbReference>
<protein>
    <submittedName>
        <fullName evidence="4">Uncharacterized protein</fullName>
    </submittedName>
</protein>
<sequence>MMQDFDYPEGNFVQYHAGTHEHRMVQAAYDGHADIVRVLINKVSDVNCEATPRHQFSPASALWFAAYVGNIQVMEVLLQHPDIDINKGQQYNHITPLMTACCVGRDEAIRLLLKKGAKVLLKDERHRTALTWALISAKYQLYEKNGIGEAGNLRRHVVVNLLRRYPPEQIEVAVQEVNKRRPSLLTRKDILTVVPSLQACCRDVVLQYVTEETFENILPLPPLIIRDLKWDARTWGWGRKSKPHSMYSNS</sequence>